<evidence type="ECO:0000313" key="8">
    <source>
        <dbReference type="EMBL" id="MQM72681.1"/>
    </source>
</evidence>
<sequence length="158" mass="18163">MKITILAVGHQKSKALLNLQKEYIKRLSAFAKTEVVEVKDEADVHSEREGEKKRIVDTEAERALKKINPRDFVILLDLHGRQWDSIGFAKALQSWQLRTSHLVFVIAGSLGPGEALLQRADERWQLSKLTFTHLMTRILVLEQIYRGFMIGAGRKYHK</sequence>
<dbReference type="AlphaFoldDB" id="A0A6L5GQZ8"/>
<organism evidence="8 9">
    <name type="scientific">Candidatus Pseudoramibacter fermentans</name>
    <dbReference type="NCBI Taxonomy" id="2594427"/>
    <lineage>
        <taxon>Bacteria</taxon>
        <taxon>Bacillati</taxon>
        <taxon>Bacillota</taxon>
        <taxon>Clostridia</taxon>
        <taxon>Eubacteriales</taxon>
        <taxon>Eubacteriaceae</taxon>
        <taxon>Pseudoramibacter</taxon>
    </lineage>
</organism>
<comment type="similarity">
    <text evidence="6 7">Belongs to the RNA methyltransferase RlmH family.</text>
</comment>
<dbReference type="InterPro" id="IPR029026">
    <property type="entry name" value="tRNA_m1G_MTases_N"/>
</dbReference>
<dbReference type="Proteomes" id="UP000473648">
    <property type="component" value="Unassembled WGS sequence"/>
</dbReference>
<dbReference type="InterPro" id="IPR029028">
    <property type="entry name" value="Alpha/beta_knot_MTases"/>
</dbReference>
<dbReference type="PANTHER" id="PTHR33603:SF1">
    <property type="entry name" value="RIBOSOMAL RNA LARGE SUBUNIT METHYLTRANSFERASE H"/>
    <property type="match status" value="1"/>
</dbReference>
<comment type="subunit">
    <text evidence="7">Homodimer.</text>
</comment>
<dbReference type="EMBL" id="VOGB01000004">
    <property type="protein sequence ID" value="MQM72681.1"/>
    <property type="molecule type" value="Genomic_DNA"/>
</dbReference>
<dbReference type="CDD" id="cd18081">
    <property type="entry name" value="RlmH-like"/>
    <property type="match status" value="1"/>
</dbReference>
<dbReference type="SUPFAM" id="SSF75217">
    <property type="entry name" value="alpha/beta knot"/>
    <property type="match status" value="1"/>
</dbReference>
<dbReference type="InterPro" id="IPR003742">
    <property type="entry name" value="RlmH-like"/>
</dbReference>
<evidence type="ECO:0000256" key="1">
    <source>
        <dbReference type="ARBA" id="ARBA00022490"/>
    </source>
</evidence>
<name>A0A6L5GQZ8_9FIRM</name>
<keyword evidence="9" id="KW-1185">Reference proteome</keyword>
<accession>A0A6L5GQZ8</accession>
<dbReference type="GO" id="GO:0005737">
    <property type="term" value="C:cytoplasm"/>
    <property type="evidence" value="ECO:0007669"/>
    <property type="project" value="UniProtKB-SubCell"/>
</dbReference>
<dbReference type="Gene3D" id="3.40.1280.10">
    <property type="match status" value="1"/>
</dbReference>
<dbReference type="PANTHER" id="PTHR33603">
    <property type="entry name" value="METHYLTRANSFERASE"/>
    <property type="match status" value="1"/>
</dbReference>
<protein>
    <recommendedName>
        <fullName evidence="7">Ribosomal RNA large subunit methyltransferase H</fullName>
        <ecNumber evidence="7">2.1.1.177</ecNumber>
    </recommendedName>
    <alternativeName>
        <fullName evidence="7">23S rRNA (pseudouridine1915-N3)-methyltransferase</fullName>
    </alternativeName>
    <alternativeName>
        <fullName evidence="7">23S rRNA m3Psi1915 methyltransferase</fullName>
    </alternativeName>
    <alternativeName>
        <fullName evidence="7">rRNA (pseudouridine-N3-)-methyltransferase RlmH</fullName>
    </alternativeName>
</protein>
<evidence type="ECO:0000256" key="3">
    <source>
        <dbReference type="ARBA" id="ARBA00022603"/>
    </source>
</evidence>
<keyword evidence="2 7" id="KW-0698">rRNA processing</keyword>
<comment type="subcellular location">
    <subcellularLocation>
        <location evidence="7">Cytoplasm</location>
    </subcellularLocation>
</comment>
<dbReference type="PIRSF" id="PIRSF004505">
    <property type="entry name" value="MT_bac"/>
    <property type="match status" value="1"/>
</dbReference>
<dbReference type="EC" id="2.1.1.177" evidence="7"/>
<proteinExistence type="inferred from homology"/>
<evidence type="ECO:0000313" key="9">
    <source>
        <dbReference type="Proteomes" id="UP000473648"/>
    </source>
</evidence>
<dbReference type="Pfam" id="PF02590">
    <property type="entry name" value="SPOUT_MTase"/>
    <property type="match status" value="1"/>
</dbReference>
<feature type="binding site" evidence="7">
    <location>
        <position position="107"/>
    </location>
    <ligand>
        <name>S-adenosyl-L-methionine</name>
        <dbReference type="ChEBI" id="CHEBI:59789"/>
    </ligand>
</feature>
<evidence type="ECO:0000256" key="4">
    <source>
        <dbReference type="ARBA" id="ARBA00022679"/>
    </source>
</evidence>
<gene>
    <name evidence="7" type="primary">rlmH</name>
    <name evidence="8" type="ORF">FRC53_04510</name>
</gene>
<reference evidence="8" key="1">
    <citation type="journal article" date="2020" name="Appl. Environ. Microbiol.">
        <title>Medium-Chain Fatty Acid Synthesis by 'Candidatus Weimeria bifida' gen. nov., sp. nov., and 'Candidatus Pseudoramibacter fermentans' sp. nov.</title>
        <authorList>
            <person name="Scarborough M.J."/>
            <person name="Myers K.S."/>
            <person name="Donohue T.J."/>
            <person name="Noguera D.R."/>
        </authorList>
    </citation>
    <scope>NUCLEOTIDE SEQUENCE</scope>
    <source>
        <strain evidence="8">EUB1.1</strain>
    </source>
</reference>
<comment type="caution">
    <text evidence="8">The sequence shown here is derived from an EMBL/GenBank/DDBJ whole genome shotgun (WGS) entry which is preliminary data.</text>
</comment>
<comment type="catalytic activity">
    <reaction evidence="7">
        <text>pseudouridine(1915) in 23S rRNA + S-adenosyl-L-methionine = N(3)-methylpseudouridine(1915) in 23S rRNA + S-adenosyl-L-homocysteine + H(+)</text>
        <dbReference type="Rhea" id="RHEA:42752"/>
        <dbReference type="Rhea" id="RHEA-COMP:10221"/>
        <dbReference type="Rhea" id="RHEA-COMP:10222"/>
        <dbReference type="ChEBI" id="CHEBI:15378"/>
        <dbReference type="ChEBI" id="CHEBI:57856"/>
        <dbReference type="ChEBI" id="CHEBI:59789"/>
        <dbReference type="ChEBI" id="CHEBI:65314"/>
        <dbReference type="ChEBI" id="CHEBI:74486"/>
        <dbReference type="EC" id="2.1.1.177"/>
    </reaction>
</comment>
<keyword evidence="1 7" id="KW-0963">Cytoplasm</keyword>
<keyword evidence="5 7" id="KW-0949">S-adenosyl-L-methionine</keyword>
<evidence type="ECO:0000256" key="7">
    <source>
        <dbReference type="HAMAP-Rule" id="MF_00658"/>
    </source>
</evidence>
<comment type="function">
    <text evidence="7">Specifically methylates the pseudouridine at position 1915 (m3Psi1915) in 23S rRNA.</text>
</comment>
<dbReference type="GO" id="GO:0070038">
    <property type="term" value="F:rRNA (pseudouridine-N3-)-methyltransferase activity"/>
    <property type="evidence" value="ECO:0007669"/>
    <property type="project" value="UniProtKB-UniRule"/>
</dbReference>
<evidence type="ECO:0000256" key="2">
    <source>
        <dbReference type="ARBA" id="ARBA00022552"/>
    </source>
</evidence>
<feature type="binding site" evidence="7">
    <location>
        <position position="76"/>
    </location>
    <ligand>
        <name>S-adenosyl-L-methionine</name>
        <dbReference type="ChEBI" id="CHEBI:59789"/>
    </ligand>
</feature>
<dbReference type="HAMAP" id="MF_00658">
    <property type="entry name" value="23SrRNA_methyltr_H"/>
    <property type="match status" value="1"/>
</dbReference>
<keyword evidence="3 7" id="KW-0489">Methyltransferase</keyword>
<evidence type="ECO:0000256" key="5">
    <source>
        <dbReference type="ARBA" id="ARBA00022691"/>
    </source>
</evidence>
<feature type="binding site" evidence="7">
    <location>
        <begin position="126"/>
        <end position="131"/>
    </location>
    <ligand>
        <name>S-adenosyl-L-methionine</name>
        <dbReference type="ChEBI" id="CHEBI:59789"/>
    </ligand>
</feature>
<keyword evidence="4 7" id="KW-0808">Transferase</keyword>
<evidence type="ECO:0000256" key="6">
    <source>
        <dbReference type="ARBA" id="ARBA00038303"/>
    </source>
</evidence>